<dbReference type="Proteomes" id="UP000320176">
    <property type="component" value="Unassembled WGS sequence"/>
</dbReference>
<comment type="caution">
    <text evidence="7">The sequence shown here is derived from an EMBL/GenBank/DDBJ whole genome shotgun (WGS) entry which is preliminary data.</text>
</comment>
<name>A0A5C6B7D0_9BACT</name>
<dbReference type="EMBL" id="SJPN01000001">
    <property type="protein sequence ID" value="TWU07502.1"/>
    <property type="molecule type" value="Genomic_DNA"/>
</dbReference>
<dbReference type="NCBIfam" id="TIGR02604">
    <property type="entry name" value="Piru_Ver_Nterm"/>
    <property type="match status" value="1"/>
</dbReference>
<dbReference type="InterPro" id="IPR036909">
    <property type="entry name" value="Cyt_c-like_dom_sf"/>
</dbReference>
<dbReference type="Gene3D" id="1.10.760.10">
    <property type="entry name" value="Cytochrome c-like domain"/>
    <property type="match status" value="1"/>
</dbReference>
<dbReference type="InterPro" id="IPR013427">
    <property type="entry name" value="Haem-bd_dom_put"/>
</dbReference>
<dbReference type="RefSeq" id="WP_146517719.1">
    <property type="nucleotide sequence ID" value="NZ_CP151726.1"/>
</dbReference>
<protein>
    <submittedName>
        <fullName evidence="7">Cytochrome c</fullName>
    </submittedName>
</protein>
<accession>A0A5C6B7D0</accession>
<dbReference type="InterPro" id="IPR011989">
    <property type="entry name" value="ARM-like"/>
</dbReference>
<dbReference type="Pfam" id="PF00034">
    <property type="entry name" value="Cytochrom_C"/>
    <property type="match status" value="1"/>
</dbReference>
<dbReference type="PANTHER" id="PTHR33546">
    <property type="entry name" value="LARGE, MULTIFUNCTIONAL SECRETED PROTEIN-RELATED"/>
    <property type="match status" value="1"/>
</dbReference>
<evidence type="ECO:0000256" key="5">
    <source>
        <dbReference type="SAM" id="SignalP"/>
    </source>
</evidence>
<proteinExistence type="predicted"/>
<keyword evidence="3 4" id="KW-0408">Iron</keyword>
<evidence type="ECO:0000256" key="1">
    <source>
        <dbReference type="ARBA" id="ARBA00022617"/>
    </source>
</evidence>
<dbReference type="AlphaFoldDB" id="A0A5C6B7D0"/>
<dbReference type="GO" id="GO:0020037">
    <property type="term" value="F:heme binding"/>
    <property type="evidence" value="ECO:0007669"/>
    <property type="project" value="InterPro"/>
</dbReference>
<feature type="domain" description="Cytochrome c" evidence="6">
    <location>
        <begin position="979"/>
        <end position="1116"/>
    </location>
</feature>
<dbReference type="SUPFAM" id="SSF48371">
    <property type="entry name" value="ARM repeat"/>
    <property type="match status" value="1"/>
</dbReference>
<dbReference type="NCBIfam" id="TIGR02603">
    <property type="entry name" value="CxxCH_TIGR02603"/>
    <property type="match status" value="1"/>
</dbReference>
<reference evidence="7 8" key="1">
    <citation type="submission" date="2019-02" db="EMBL/GenBank/DDBJ databases">
        <title>Deep-cultivation of Planctomycetes and their phenomic and genomic characterization uncovers novel biology.</title>
        <authorList>
            <person name="Wiegand S."/>
            <person name="Jogler M."/>
            <person name="Boedeker C."/>
            <person name="Pinto D."/>
            <person name="Vollmers J."/>
            <person name="Rivas-Marin E."/>
            <person name="Kohn T."/>
            <person name="Peeters S.H."/>
            <person name="Heuer A."/>
            <person name="Rast P."/>
            <person name="Oberbeckmann S."/>
            <person name="Bunk B."/>
            <person name="Jeske O."/>
            <person name="Meyerdierks A."/>
            <person name="Storesund J.E."/>
            <person name="Kallscheuer N."/>
            <person name="Luecker S."/>
            <person name="Lage O.M."/>
            <person name="Pohl T."/>
            <person name="Merkel B.J."/>
            <person name="Hornburger P."/>
            <person name="Mueller R.-W."/>
            <person name="Bruemmer F."/>
            <person name="Labrenz M."/>
            <person name="Spormann A.M."/>
            <person name="Op Den Camp H."/>
            <person name="Overmann J."/>
            <person name="Amann R."/>
            <person name="Jetten M.S.M."/>
            <person name="Mascher T."/>
            <person name="Medema M.H."/>
            <person name="Devos D.P."/>
            <person name="Kaster A.-K."/>
            <person name="Ovreas L."/>
            <person name="Rohde M."/>
            <person name="Galperin M.Y."/>
            <person name="Jogler C."/>
        </authorList>
    </citation>
    <scope>NUCLEOTIDE SEQUENCE [LARGE SCALE GENOMIC DNA]</scope>
    <source>
        <strain evidence="7 8">Pla52n</strain>
    </source>
</reference>
<dbReference type="SUPFAM" id="SSF50952">
    <property type="entry name" value="Soluble quinoprotein glucose dehydrogenase"/>
    <property type="match status" value="1"/>
</dbReference>
<evidence type="ECO:0000313" key="7">
    <source>
        <dbReference type="EMBL" id="TWU07502.1"/>
    </source>
</evidence>
<dbReference type="InterPro" id="IPR009056">
    <property type="entry name" value="Cyt_c-like_dom"/>
</dbReference>
<dbReference type="SUPFAM" id="SSF46626">
    <property type="entry name" value="Cytochrome c"/>
    <property type="match status" value="1"/>
</dbReference>
<dbReference type="OrthoDB" id="9770043at2"/>
<dbReference type="GO" id="GO:0009055">
    <property type="term" value="F:electron transfer activity"/>
    <property type="evidence" value="ECO:0007669"/>
    <property type="project" value="InterPro"/>
</dbReference>
<keyword evidence="1 4" id="KW-0349">Heme</keyword>
<organism evidence="7 8">
    <name type="scientific">Stieleria varia</name>
    <dbReference type="NCBI Taxonomy" id="2528005"/>
    <lineage>
        <taxon>Bacteria</taxon>
        <taxon>Pseudomonadati</taxon>
        <taxon>Planctomycetota</taxon>
        <taxon>Planctomycetia</taxon>
        <taxon>Pirellulales</taxon>
        <taxon>Pirellulaceae</taxon>
        <taxon>Stieleria</taxon>
    </lineage>
</organism>
<evidence type="ECO:0000256" key="2">
    <source>
        <dbReference type="ARBA" id="ARBA00022723"/>
    </source>
</evidence>
<feature type="signal peptide" evidence="5">
    <location>
        <begin position="1"/>
        <end position="28"/>
    </location>
</feature>
<dbReference type="PANTHER" id="PTHR33546:SF1">
    <property type="entry name" value="LARGE, MULTIFUNCTIONAL SECRETED PROTEIN"/>
    <property type="match status" value="1"/>
</dbReference>
<dbReference type="InterPro" id="IPR011042">
    <property type="entry name" value="6-blade_b-propeller_TolB-like"/>
</dbReference>
<dbReference type="GO" id="GO:0046872">
    <property type="term" value="F:metal ion binding"/>
    <property type="evidence" value="ECO:0007669"/>
    <property type="project" value="UniProtKB-KW"/>
</dbReference>
<keyword evidence="8" id="KW-1185">Reference proteome</keyword>
<dbReference type="Gene3D" id="2.120.10.30">
    <property type="entry name" value="TolB, C-terminal domain"/>
    <property type="match status" value="1"/>
</dbReference>
<keyword evidence="2 4" id="KW-0479">Metal-binding</keyword>
<sequence length="1126" mass="122038" precursor="true">MSKRYAFWRLLAPTVVLCLLLSPLASNSRGADKNGTAPLEPEVAQASDEPAAAMAAISTAEGWKIDLFAAEPLVANIVTFDIDHRGRLFVCESYRQNRGVTDNRGHDEQWLLADLAAQTVQDRIDYHKRLLGEAAITYAQHDDRIRRVSDTDGDGVADESTVFANGFNHLEEGTGAGILVRGSDVLYTCIPKLWKLTDENDDGVSDQRAALSDGYGVRVAFRGHDLHGLTMGPDGRVYFSIGDRGYHITTPDGRILADPASGAVFRCELDGSGLEVFATGLRNPQELAFNDLGDLFSVDNNSDSGDKARIVHILQDGDTGWRMYYQYLPDRGPFNREHIWEPLSDEQPAYIVPPIENFTDGPSGFAYYPGTGFGDQLKNKFLICDFRGGPSNSGIRSFELDPNGATYKLGANDQPIWTCLATDLAFGPDGALYVSDWVDGWDGLGKGRIYRVTDPQHADTDLIADVQSKLASDWTQRAIADLTSDLKHADRRVRSEAQWELARRGELDSLAKVATDTKASSTARLHATWGIGQIVRTDADNLASALDAIRPLLKDSDSNVAASVAQIAGEAGDKKSVDLLKPLATGKETSPRLRYFAIRALGKLADASILESVVSLAAANKNADYAIRHAAITYLASAVKADQIAALSKHSDANVRRTAVVALRRLRSRQISAFLNDTDPLVVAEAVRAIHDASIQGAFPELAGMIKKSDSPAMKNPEAVRRILNANYRLGTPSAAEAIASFAAGGDHDPAMRLEALEMLSSWATPDPRDRVLGRYDPLDARPKTDAAKALEPQIEVLMISPAKIRDKTTEVAAELEIKKIATALEQEIASGNKPVESKAVSLRALARLNPAAAVKLARKIELSPATPLSTAALSVLAQHDKEASFAKIAEATKSSDTAIRQLAWDILAKIKSPEADKLLAGALDDYITAKMPADTRLNWVQAASGRLDAELTAKLAAHQQNVAESDPLGKWLDALEGGDIDNGNRLFFGKTELSCVRCHKVDRAGGEVGPNLTVIGKQRDRRYLLESICLPNAQVAKGFETAMVVDIDGKVTSGIVKTETDDYLELTLADGSQVRIAQDDIEARKKGNSSMPADLTKYMTERELRDIVAYLATLKVDPRAASDVE</sequence>
<dbReference type="InterPro" id="IPR013428">
    <property type="entry name" value="Membrane-bound_put_N"/>
</dbReference>
<feature type="chain" id="PRO_5022981480" evidence="5">
    <location>
        <begin position="29"/>
        <end position="1126"/>
    </location>
</feature>
<dbReference type="InterPro" id="IPR016024">
    <property type="entry name" value="ARM-type_fold"/>
</dbReference>
<dbReference type="Gene3D" id="1.25.10.10">
    <property type="entry name" value="Leucine-rich Repeat Variant"/>
    <property type="match status" value="2"/>
</dbReference>
<dbReference type="InterPro" id="IPR055557">
    <property type="entry name" value="DUF7133"/>
</dbReference>
<dbReference type="InterPro" id="IPR011041">
    <property type="entry name" value="Quinoprot_gluc/sorb_DH_b-prop"/>
</dbReference>
<evidence type="ECO:0000256" key="3">
    <source>
        <dbReference type="ARBA" id="ARBA00023004"/>
    </source>
</evidence>
<dbReference type="Pfam" id="PF23500">
    <property type="entry name" value="DUF7133"/>
    <property type="match status" value="1"/>
</dbReference>
<evidence type="ECO:0000256" key="4">
    <source>
        <dbReference type="PROSITE-ProRule" id="PRU00433"/>
    </source>
</evidence>
<gene>
    <name evidence="7" type="ORF">Pla52n_00750</name>
</gene>
<evidence type="ECO:0000313" key="8">
    <source>
        <dbReference type="Proteomes" id="UP000320176"/>
    </source>
</evidence>
<evidence type="ECO:0000259" key="6">
    <source>
        <dbReference type="PROSITE" id="PS51007"/>
    </source>
</evidence>
<dbReference type="PROSITE" id="PS51007">
    <property type="entry name" value="CYTC"/>
    <property type="match status" value="1"/>
</dbReference>
<keyword evidence="5" id="KW-0732">Signal</keyword>